<gene>
    <name evidence="1" type="ORF">HPB49_002466</name>
</gene>
<name>A0ACB8CUN7_DERSI</name>
<evidence type="ECO:0000313" key="2">
    <source>
        <dbReference type="Proteomes" id="UP000821865"/>
    </source>
</evidence>
<comment type="caution">
    <text evidence="1">The sequence shown here is derived from an EMBL/GenBank/DDBJ whole genome shotgun (WGS) entry which is preliminary data.</text>
</comment>
<protein>
    <submittedName>
        <fullName evidence="1">Uncharacterized protein</fullName>
    </submittedName>
</protein>
<accession>A0ACB8CUN7</accession>
<dbReference type="Proteomes" id="UP000821865">
    <property type="component" value="Chromosome 4"/>
</dbReference>
<reference evidence="1" key="1">
    <citation type="submission" date="2020-05" db="EMBL/GenBank/DDBJ databases">
        <title>Large-scale comparative analyses of tick genomes elucidate their genetic diversity and vector capacities.</title>
        <authorList>
            <person name="Jia N."/>
            <person name="Wang J."/>
            <person name="Shi W."/>
            <person name="Du L."/>
            <person name="Sun Y."/>
            <person name="Zhan W."/>
            <person name="Jiang J."/>
            <person name="Wang Q."/>
            <person name="Zhang B."/>
            <person name="Ji P."/>
            <person name="Sakyi L.B."/>
            <person name="Cui X."/>
            <person name="Yuan T."/>
            <person name="Jiang B."/>
            <person name="Yang W."/>
            <person name="Lam T.T.-Y."/>
            <person name="Chang Q."/>
            <person name="Ding S."/>
            <person name="Wang X."/>
            <person name="Zhu J."/>
            <person name="Ruan X."/>
            <person name="Zhao L."/>
            <person name="Wei J."/>
            <person name="Que T."/>
            <person name="Du C."/>
            <person name="Cheng J."/>
            <person name="Dai P."/>
            <person name="Han X."/>
            <person name="Huang E."/>
            <person name="Gao Y."/>
            <person name="Liu J."/>
            <person name="Shao H."/>
            <person name="Ye R."/>
            <person name="Li L."/>
            <person name="Wei W."/>
            <person name="Wang X."/>
            <person name="Wang C."/>
            <person name="Yang T."/>
            <person name="Huo Q."/>
            <person name="Li W."/>
            <person name="Guo W."/>
            <person name="Chen H."/>
            <person name="Zhou L."/>
            <person name="Ni X."/>
            <person name="Tian J."/>
            <person name="Zhou Y."/>
            <person name="Sheng Y."/>
            <person name="Liu T."/>
            <person name="Pan Y."/>
            <person name="Xia L."/>
            <person name="Li J."/>
            <person name="Zhao F."/>
            <person name="Cao W."/>
        </authorList>
    </citation>
    <scope>NUCLEOTIDE SEQUENCE</scope>
    <source>
        <strain evidence="1">Dsil-2018</strain>
    </source>
</reference>
<sequence length="495" mass="55985">MEGSVKPGKQVAQSSVKKTREEKEQGMIPEQLKSKEDISQRDGEKQKESTKKKAGKVKHDKRTEKLRGSQDEVQEETEDELSGATPSHHEQKLMEDETPWYEGSDHEESTEPHSAEAKTQGTDKNNRSKSRETLKRNEKEKKTDMEDRPKTIMEKGDHPVLSKMAKIDRVFTRALMKLSRINSDNNEANDQMDTLLSEYTKIKTMALELSHELEFQKGRIQELEEAERKGRTYADIVKDSPKRDAQEPEVPRTSALIVTSAKMKNKEIEQALKSTVDPATLGLTDPSLRPGKEGMVVISTSKEGIETLAKTIQEDPDLKDLQVKKPKGRSLEVKVVGIDDNLDVNNLSATIVKQNNLDCAPTDIEVKRTWNGKNGITAILALNRKAVHAIKNTNRLSIGWTKCPVYDNIFIARCFKCASYGHTKSTCRGGNSYCHNCGQQGHDYQDCYNEANCWICEKEKKGTPAERKHSMMSWNCPVYQERVGAEKKRILPEIN</sequence>
<keyword evidence="2" id="KW-1185">Reference proteome</keyword>
<evidence type="ECO:0000313" key="1">
    <source>
        <dbReference type="EMBL" id="KAH7952900.1"/>
    </source>
</evidence>
<proteinExistence type="predicted"/>
<organism evidence="1 2">
    <name type="scientific">Dermacentor silvarum</name>
    <name type="common">Tick</name>
    <dbReference type="NCBI Taxonomy" id="543639"/>
    <lineage>
        <taxon>Eukaryota</taxon>
        <taxon>Metazoa</taxon>
        <taxon>Ecdysozoa</taxon>
        <taxon>Arthropoda</taxon>
        <taxon>Chelicerata</taxon>
        <taxon>Arachnida</taxon>
        <taxon>Acari</taxon>
        <taxon>Parasitiformes</taxon>
        <taxon>Ixodida</taxon>
        <taxon>Ixodoidea</taxon>
        <taxon>Ixodidae</taxon>
        <taxon>Rhipicephalinae</taxon>
        <taxon>Dermacentor</taxon>
    </lineage>
</organism>
<dbReference type="EMBL" id="CM023473">
    <property type="protein sequence ID" value="KAH7952900.1"/>
    <property type="molecule type" value="Genomic_DNA"/>
</dbReference>